<keyword evidence="4" id="KW-0539">Nucleus</keyword>
<dbReference type="Gene3D" id="3.30.70.330">
    <property type="match status" value="1"/>
</dbReference>
<dbReference type="PANTHER" id="PTHR12311">
    <property type="entry name" value="ACTIVATOR OF BASAL TRANSCRIPTION 1"/>
    <property type="match status" value="1"/>
</dbReference>
<evidence type="ECO:0000256" key="4">
    <source>
        <dbReference type="ARBA" id="ARBA00023242"/>
    </source>
</evidence>
<dbReference type="GO" id="GO:0003723">
    <property type="term" value="F:RNA binding"/>
    <property type="evidence" value="ECO:0007669"/>
    <property type="project" value="UniProtKB-KW"/>
</dbReference>
<evidence type="ECO:0000256" key="2">
    <source>
        <dbReference type="ARBA" id="ARBA00005819"/>
    </source>
</evidence>
<comment type="similarity">
    <text evidence="2">Belongs to the ESF2/ABP1 family.</text>
</comment>
<dbReference type="AlphaFoldDB" id="A0A1D1YDP8"/>
<dbReference type="InterPro" id="IPR039119">
    <property type="entry name" value="ABT1/Esf2"/>
</dbReference>
<dbReference type="GO" id="GO:0000447">
    <property type="term" value="P:endonucleolytic cleavage in ITS1 to separate SSU-rRNA from 5.8S rRNA and LSU-rRNA from tricistronic rRNA transcript (SSU-rRNA, 5.8S rRNA, LSU-rRNA)"/>
    <property type="evidence" value="ECO:0007669"/>
    <property type="project" value="TreeGrafter"/>
</dbReference>
<proteinExistence type="inferred from homology"/>
<dbReference type="InterPro" id="IPR034353">
    <property type="entry name" value="ABT1/ESF2_RRM"/>
</dbReference>
<feature type="compositionally biased region" description="Basic residues" evidence="5">
    <location>
        <begin position="37"/>
        <end position="46"/>
    </location>
</feature>
<keyword evidence="3" id="KW-0694">RNA-binding</keyword>
<evidence type="ECO:0000256" key="1">
    <source>
        <dbReference type="ARBA" id="ARBA00004604"/>
    </source>
</evidence>
<organism evidence="6">
    <name type="scientific">Anthurium amnicola</name>
    <dbReference type="NCBI Taxonomy" id="1678845"/>
    <lineage>
        <taxon>Eukaryota</taxon>
        <taxon>Viridiplantae</taxon>
        <taxon>Streptophyta</taxon>
        <taxon>Embryophyta</taxon>
        <taxon>Tracheophyta</taxon>
        <taxon>Spermatophyta</taxon>
        <taxon>Magnoliopsida</taxon>
        <taxon>Liliopsida</taxon>
        <taxon>Araceae</taxon>
        <taxon>Pothoideae</taxon>
        <taxon>Potheae</taxon>
        <taxon>Anthurium</taxon>
    </lineage>
</organism>
<name>A0A1D1YDP8_9ARAE</name>
<feature type="compositionally biased region" description="Basic and acidic residues" evidence="5">
    <location>
        <begin position="21"/>
        <end position="36"/>
    </location>
</feature>
<evidence type="ECO:0000256" key="3">
    <source>
        <dbReference type="ARBA" id="ARBA00022884"/>
    </source>
</evidence>
<sequence length="269" mass="30538">MGEEEDLEKEREVLNGMGKCEQGKRQGAEDDSIEKREKKKKTKNKGTKGTIAFDDGSKCGICYLSRIPPHMDPTSLRHMLSQYVEIERMYLAPTDPSAPKGPQKCPGSTKKHAFSEGWVEFAKKSVAKRVANMLNGEQIGGRRRSPFYYDIWNIKYLSNFTWGILTEEIAYKKATREQKLALEISAAKRERNYTLSKFAQARALNSIEERRKKKHKTGDPESSGNITVDHQEAKIFRRFPQNNPLDDNNQSTGTLSKDILAEVFGNSLS</sequence>
<dbReference type="InterPro" id="IPR012677">
    <property type="entry name" value="Nucleotide-bd_a/b_plait_sf"/>
</dbReference>
<comment type="subcellular location">
    <subcellularLocation>
        <location evidence="1">Nucleus</location>
        <location evidence="1">Nucleolus</location>
    </subcellularLocation>
</comment>
<feature type="region of interest" description="Disordered" evidence="5">
    <location>
        <begin position="1"/>
        <end position="49"/>
    </location>
</feature>
<dbReference type="PANTHER" id="PTHR12311:SF7">
    <property type="entry name" value="ACTIVATOR OF BASAL TRANSCRIPTION 1"/>
    <property type="match status" value="1"/>
</dbReference>
<dbReference type="EMBL" id="GDJX01015171">
    <property type="protein sequence ID" value="JAT52765.1"/>
    <property type="molecule type" value="Transcribed_RNA"/>
</dbReference>
<dbReference type="GO" id="GO:0000472">
    <property type="term" value="P:endonucleolytic cleavage to generate mature 5'-end of SSU-rRNA from (SSU-rRNA, 5.8S rRNA, LSU-rRNA)"/>
    <property type="evidence" value="ECO:0007669"/>
    <property type="project" value="TreeGrafter"/>
</dbReference>
<feature type="region of interest" description="Disordered" evidence="5">
    <location>
        <begin position="208"/>
        <end position="227"/>
    </location>
</feature>
<evidence type="ECO:0000313" key="6">
    <source>
        <dbReference type="EMBL" id="JAT52765.1"/>
    </source>
</evidence>
<gene>
    <name evidence="6" type="primary">ESF2_2</name>
    <name evidence="6" type="ORF">g.107774</name>
</gene>
<dbReference type="GO" id="GO:0034462">
    <property type="term" value="P:small-subunit processome assembly"/>
    <property type="evidence" value="ECO:0007669"/>
    <property type="project" value="TreeGrafter"/>
</dbReference>
<dbReference type="GO" id="GO:0005730">
    <property type="term" value="C:nucleolus"/>
    <property type="evidence" value="ECO:0007669"/>
    <property type="project" value="UniProtKB-SubCell"/>
</dbReference>
<reference evidence="6" key="1">
    <citation type="submission" date="2015-07" db="EMBL/GenBank/DDBJ databases">
        <title>Transcriptome Assembly of Anthurium amnicola.</title>
        <authorList>
            <person name="Suzuki J."/>
        </authorList>
    </citation>
    <scope>NUCLEOTIDE SEQUENCE</scope>
</reference>
<accession>A0A1D1YDP8</accession>
<protein>
    <submittedName>
        <fullName evidence="6">Pre-rRNA-processing protein ESF2</fullName>
    </submittedName>
</protein>
<evidence type="ECO:0000256" key="5">
    <source>
        <dbReference type="SAM" id="MobiDB-lite"/>
    </source>
</evidence>
<dbReference type="InterPro" id="IPR035979">
    <property type="entry name" value="RBD_domain_sf"/>
</dbReference>
<dbReference type="SUPFAM" id="SSF54928">
    <property type="entry name" value="RNA-binding domain, RBD"/>
    <property type="match status" value="1"/>
</dbReference>
<dbReference type="CDD" id="cd12263">
    <property type="entry name" value="RRM_ABT1_like"/>
    <property type="match status" value="1"/>
</dbReference>
<dbReference type="GO" id="GO:0000480">
    <property type="term" value="P:endonucleolytic cleavage in 5'-ETS of tricistronic rRNA transcript (SSU-rRNA, 5.8S rRNA, LSU-rRNA)"/>
    <property type="evidence" value="ECO:0007669"/>
    <property type="project" value="TreeGrafter"/>
</dbReference>